<evidence type="ECO:0000313" key="1">
    <source>
        <dbReference type="EMBL" id="REG86321.1"/>
    </source>
</evidence>
<comment type="caution">
    <text evidence="1">The sequence shown here is derived from an EMBL/GenBank/DDBJ whole genome shotgun (WGS) entry which is preliminary data.</text>
</comment>
<dbReference type="Pfam" id="PF02597">
    <property type="entry name" value="ThiS"/>
    <property type="match status" value="1"/>
</dbReference>
<dbReference type="InterPro" id="IPR016155">
    <property type="entry name" value="Mopterin_synth/thiamin_S_b"/>
</dbReference>
<dbReference type="Proteomes" id="UP000256405">
    <property type="component" value="Unassembled WGS sequence"/>
</dbReference>
<dbReference type="EMBL" id="QUNF01000012">
    <property type="protein sequence ID" value="REG86321.1"/>
    <property type="molecule type" value="Genomic_DNA"/>
</dbReference>
<dbReference type="SUPFAM" id="SSF54285">
    <property type="entry name" value="MoaD/ThiS"/>
    <property type="match status" value="1"/>
</dbReference>
<dbReference type="CDD" id="cd00754">
    <property type="entry name" value="Ubl_MoaD"/>
    <property type="match status" value="1"/>
</dbReference>
<keyword evidence="2" id="KW-1185">Reference proteome</keyword>
<proteinExistence type="predicted"/>
<organism evidence="1 2">
    <name type="scientific">Algoriphagus antarcticus</name>
    <dbReference type="NCBI Taxonomy" id="238540"/>
    <lineage>
        <taxon>Bacteria</taxon>
        <taxon>Pseudomonadati</taxon>
        <taxon>Bacteroidota</taxon>
        <taxon>Cytophagia</taxon>
        <taxon>Cytophagales</taxon>
        <taxon>Cyclobacteriaceae</taxon>
        <taxon>Algoriphagus</taxon>
    </lineage>
</organism>
<name>A0A3E0DW83_9BACT</name>
<dbReference type="InterPro" id="IPR003749">
    <property type="entry name" value="ThiS/MoaD-like"/>
</dbReference>
<reference evidence="1 2" key="1">
    <citation type="submission" date="2018-08" db="EMBL/GenBank/DDBJ databases">
        <title>Genomic Encyclopedia of Archaeal and Bacterial Type Strains, Phase II (KMG-II): from individual species to whole genera.</title>
        <authorList>
            <person name="Goeker M."/>
        </authorList>
    </citation>
    <scope>NUCLEOTIDE SEQUENCE [LARGE SCALE GENOMIC DNA]</scope>
    <source>
        <strain evidence="1 2">DSM 15986</strain>
    </source>
</reference>
<dbReference type="RefSeq" id="WP_086541119.1">
    <property type="nucleotide sequence ID" value="NZ_MSSW01000019.1"/>
</dbReference>
<gene>
    <name evidence="1" type="ORF">C8N25_11225</name>
</gene>
<accession>A0A3E0DW83</accession>
<dbReference type="Gene3D" id="3.10.20.30">
    <property type="match status" value="1"/>
</dbReference>
<dbReference type="AlphaFoldDB" id="A0A3E0DW83"/>
<protein>
    <submittedName>
        <fullName evidence="1">Molybdopterin synthase subunit MoaD</fullName>
    </submittedName>
</protein>
<evidence type="ECO:0000313" key="2">
    <source>
        <dbReference type="Proteomes" id="UP000256405"/>
    </source>
</evidence>
<dbReference type="InterPro" id="IPR012675">
    <property type="entry name" value="Beta-grasp_dom_sf"/>
</dbReference>
<sequence length="78" mass="8436">MITINYFGNIAEAAQSDSETLEQTSMSLAELLDLLDSKYAIGKFPFQVAVNRKIVSKQQALNISDSDEVALLPPFAGG</sequence>
<dbReference type="OrthoDB" id="598356at2"/>